<evidence type="ECO:0000313" key="3">
    <source>
        <dbReference type="Proteomes" id="UP001292252"/>
    </source>
</evidence>
<evidence type="ECO:0000313" key="2">
    <source>
        <dbReference type="EMBL" id="MDZ5475821.1"/>
    </source>
</evidence>
<gene>
    <name evidence="2" type="ORF">U2F49_05815</name>
</gene>
<dbReference type="RefSeq" id="WP_322471181.1">
    <property type="nucleotide sequence ID" value="NZ_JAXOTW010000002.1"/>
</dbReference>
<evidence type="ECO:0000256" key="1">
    <source>
        <dbReference type="SAM" id="MobiDB-lite"/>
    </source>
</evidence>
<name>A0AAW9JE02_BACTU</name>
<accession>A0AAW9JE02</accession>
<dbReference type="Proteomes" id="UP001292252">
    <property type="component" value="Unassembled WGS sequence"/>
</dbReference>
<reference evidence="2" key="1">
    <citation type="submission" date="2023-12" db="EMBL/GenBank/DDBJ databases">
        <title>Genome sequence of Bacillus thuringiensis strain SS10.</title>
        <authorList>
            <person name="Rouis S."/>
        </authorList>
    </citation>
    <scope>NUCLEOTIDE SEQUENCE</scope>
    <source>
        <strain evidence="2">SS10</strain>
    </source>
</reference>
<dbReference type="EMBL" id="JAXOTW010000002">
    <property type="protein sequence ID" value="MDZ5475821.1"/>
    <property type="molecule type" value="Genomic_DNA"/>
</dbReference>
<dbReference type="AlphaFoldDB" id="A0AAW9JE02"/>
<feature type="compositionally biased region" description="Basic and acidic residues" evidence="1">
    <location>
        <begin position="157"/>
        <end position="175"/>
    </location>
</feature>
<feature type="region of interest" description="Disordered" evidence="1">
    <location>
        <begin position="147"/>
        <end position="175"/>
    </location>
</feature>
<organism evidence="2 3">
    <name type="scientific">Bacillus thuringiensis</name>
    <dbReference type="NCBI Taxonomy" id="1428"/>
    <lineage>
        <taxon>Bacteria</taxon>
        <taxon>Bacillati</taxon>
        <taxon>Bacillota</taxon>
        <taxon>Bacilli</taxon>
        <taxon>Bacillales</taxon>
        <taxon>Bacillaceae</taxon>
        <taxon>Bacillus</taxon>
        <taxon>Bacillus cereus group</taxon>
    </lineage>
</organism>
<sequence>MKNSINLEAFLNSPVGRKLQNEAEKHISKLKTERDKKKEDLKAKEFIYGELTTGASHLRNTQLYRLIEGVPSVVETNSWGQVDKITPLKGYKDVSPALAEDIKKSDPLTYRRLRANDLKDITKSDEYYQAEIYSENRPVELFDAYIQRPSNNPESPRYSKDWSNHYDSSKDFENGESKQLKQLTELYSTDNLRGIAQDIRNLQTEIENIEKEIY</sequence>
<proteinExistence type="predicted"/>
<comment type="caution">
    <text evidence="2">The sequence shown here is derived from an EMBL/GenBank/DDBJ whole genome shotgun (WGS) entry which is preliminary data.</text>
</comment>
<protein>
    <submittedName>
        <fullName evidence="2">Uncharacterized protein</fullName>
    </submittedName>
</protein>